<dbReference type="Proteomes" id="UP000295367">
    <property type="component" value="Unassembled WGS sequence"/>
</dbReference>
<sequence length="49" mass="5415">FRLAGQKGSDATASRPLNQHYSKLHFILESAEKDSATFLMLRYSSGVQG</sequence>
<dbReference type="AlphaFoldDB" id="A0A4R3XZ30"/>
<accession>A0A4R3XZ30</accession>
<keyword evidence="2" id="KW-1185">Reference proteome</keyword>
<evidence type="ECO:0000313" key="1">
    <source>
        <dbReference type="EMBL" id="TCV84171.1"/>
    </source>
</evidence>
<comment type="caution">
    <text evidence="1">The sequence shown here is derived from an EMBL/GenBank/DDBJ whole genome shotgun (WGS) entry which is preliminary data.</text>
</comment>
<reference evidence="1 2" key="1">
    <citation type="submission" date="2019-03" db="EMBL/GenBank/DDBJ databases">
        <title>Genomic Encyclopedia of Type Strains, Phase IV (KMG-IV): sequencing the most valuable type-strain genomes for metagenomic binning, comparative biology and taxonomic classification.</title>
        <authorList>
            <person name="Goeker M."/>
        </authorList>
    </citation>
    <scope>NUCLEOTIDE SEQUENCE [LARGE SCALE GENOMIC DNA]</scope>
    <source>
        <strain evidence="1 2">DSM 100309</strain>
    </source>
</reference>
<dbReference type="EMBL" id="SMCO01000013">
    <property type="protein sequence ID" value="TCV84171.1"/>
    <property type="molecule type" value="Genomic_DNA"/>
</dbReference>
<organism evidence="1 2">
    <name type="scientific">Sulfurirhabdus autotrophica</name>
    <dbReference type="NCBI Taxonomy" id="1706046"/>
    <lineage>
        <taxon>Bacteria</taxon>
        <taxon>Pseudomonadati</taxon>
        <taxon>Pseudomonadota</taxon>
        <taxon>Betaproteobacteria</taxon>
        <taxon>Nitrosomonadales</taxon>
        <taxon>Sulfuricellaceae</taxon>
        <taxon>Sulfurirhabdus</taxon>
    </lineage>
</organism>
<feature type="non-terminal residue" evidence="1">
    <location>
        <position position="1"/>
    </location>
</feature>
<gene>
    <name evidence="1" type="ORF">EDC63_113108</name>
</gene>
<proteinExistence type="predicted"/>
<evidence type="ECO:0000313" key="2">
    <source>
        <dbReference type="Proteomes" id="UP000295367"/>
    </source>
</evidence>
<protein>
    <submittedName>
        <fullName evidence="1">Uncharacterized protein</fullName>
    </submittedName>
</protein>
<name>A0A4R3XZ30_9PROT</name>